<evidence type="ECO:0000313" key="3">
    <source>
        <dbReference type="Proteomes" id="UP000041314"/>
    </source>
</evidence>
<accession>A0A655CE69</accession>
<gene>
    <name evidence="2" type="ORF">ERS008198_01884</name>
</gene>
<dbReference type="AlphaFoldDB" id="A0A655CE69"/>
<evidence type="ECO:0000313" key="2">
    <source>
        <dbReference type="EMBL" id="CNU09256.1"/>
    </source>
</evidence>
<proteinExistence type="predicted"/>
<feature type="region of interest" description="Disordered" evidence="1">
    <location>
        <begin position="1"/>
        <end position="46"/>
    </location>
</feature>
<protein>
    <submittedName>
        <fullName evidence="2">Uncharacterized protein</fullName>
    </submittedName>
</protein>
<dbReference type="EMBL" id="CQPA01000011">
    <property type="protein sequence ID" value="CNU09256.1"/>
    <property type="molecule type" value="Genomic_DNA"/>
</dbReference>
<evidence type="ECO:0000256" key="1">
    <source>
        <dbReference type="SAM" id="MobiDB-lite"/>
    </source>
</evidence>
<sequence length="64" mass="7448">MLVDAEGGDDQRQRHTGYQRATTVRQVREPAPQQRADQRAHFKQGKALNRHLFRKFQFLEGVDG</sequence>
<dbReference type="Proteomes" id="UP000041314">
    <property type="component" value="Unassembled WGS sequence"/>
</dbReference>
<name>A0A655CE69_SALET</name>
<reference evidence="2 3" key="1">
    <citation type="submission" date="2015-03" db="EMBL/GenBank/DDBJ databases">
        <authorList>
            <consortium name="Pathogen Informatics"/>
        </authorList>
    </citation>
    <scope>NUCLEOTIDE SEQUENCE [LARGE SCALE GENOMIC DNA]</scope>
    <source>
        <strain evidence="2 3">A1104</strain>
    </source>
</reference>
<organism evidence="2 3">
    <name type="scientific">Salmonella enterica subsp. enterica serovar Bovismorbificans</name>
    <dbReference type="NCBI Taxonomy" id="58097"/>
    <lineage>
        <taxon>Bacteria</taxon>
        <taxon>Pseudomonadati</taxon>
        <taxon>Pseudomonadota</taxon>
        <taxon>Gammaproteobacteria</taxon>
        <taxon>Enterobacterales</taxon>
        <taxon>Enterobacteriaceae</taxon>
        <taxon>Salmonella</taxon>
    </lineage>
</organism>